<evidence type="ECO:0000313" key="3">
    <source>
        <dbReference type="EMBL" id="UWN56408.1"/>
    </source>
</evidence>
<accession>A0ABY5UWT3</accession>
<feature type="domain" description="GH3 C-terminal" evidence="2">
    <location>
        <begin position="380"/>
        <end position="491"/>
    </location>
</feature>
<dbReference type="Pfam" id="PF23571">
    <property type="entry name" value="GH3_M"/>
    <property type="match status" value="1"/>
</dbReference>
<reference evidence="3" key="1">
    <citation type="journal article" date="2022" name="Cell">
        <title>Design, construction, and in vivo augmentation of a complex gut microbiome.</title>
        <authorList>
            <person name="Cheng A.G."/>
            <person name="Ho P.Y."/>
            <person name="Aranda-Diaz A."/>
            <person name="Jain S."/>
            <person name="Yu F.B."/>
            <person name="Meng X."/>
            <person name="Wang M."/>
            <person name="Iakiviak M."/>
            <person name="Nagashima K."/>
            <person name="Zhao A."/>
            <person name="Murugkar P."/>
            <person name="Patil A."/>
            <person name="Atabakhsh K."/>
            <person name="Weakley A."/>
            <person name="Yan J."/>
            <person name="Brumbaugh A.R."/>
            <person name="Higginbottom S."/>
            <person name="Dimas A."/>
            <person name="Shiver A.L."/>
            <person name="Deutschbauer A."/>
            <person name="Neff N."/>
            <person name="Sonnenburg J.L."/>
            <person name="Huang K.C."/>
            <person name="Fischbach M.A."/>
        </authorList>
    </citation>
    <scope>NUCLEOTIDE SEQUENCE</scope>
    <source>
        <strain evidence="3">AP11</strain>
    </source>
</reference>
<feature type="domain" description="GH3 middle" evidence="1">
    <location>
        <begin position="296"/>
        <end position="364"/>
    </location>
</feature>
<dbReference type="InterPro" id="IPR004993">
    <property type="entry name" value="GH3"/>
</dbReference>
<proteinExistence type="predicted"/>
<dbReference type="EMBL" id="CP102294">
    <property type="protein sequence ID" value="UWN56408.1"/>
    <property type="molecule type" value="Genomic_DNA"/>
</dbReference>
<dbReference type="Proteomes" id="UP001059295">
    <property type="component" value="Chromosome"/>
</dbReference>
<dbReference type="PANTHER" id="PTHR31901">
    <property type="entry name" value="GH3 DOMAIN-CONTAINING PROTEIN"/>
    <property type="match status" value="1"/>
</dbReference>
<dbReference type="GeneID" id="82891462"/>
<dbReference type="PANTHER" id="PTHR31901:SF9">
    <property type="entry name" value="GH3 DOMAIN-CONTAINING PROTEIN"/>
    <property type="match status" value="1"/>
</dbReference>
<dbReference type="InterPro" id="IPR055377">
    <property type="entry name" value="GH3_M"/>
</dbReference>
<dbReference type="Pfam" id="PF23572">
    <property type="entry name" value="GH3_C"/>
    <property type="match status" value="1"/>
</dbReference>
<dbReference type="InterPro" id="IPR055378">
    <property type="entry name" value="GH3_C"/>
</dbReference>
<dbReference type="Pfam" id="PF03321">
    <property type="entry name" value="GH3"/>
    <property type="match status" value="1"/>
</dbReference>
<name>A0ABY5UWT3_9BACT</name>
<gene>
    <name evidence="3" type="ORF">NQ491_06970</name>
</gene>
<evidence type="ECO:0000313" key="4">
    <source>
        <dbReference type="Proteomes" id="UP001059295"/>
    </source>
</evidence>
<organism evidence="3 4">
    <name type="scientific">Alistipes ihumii AP11</name>
    <dbReference type="NCBI Taxonomy" id="1211813"/>
    <lineage>
        <taxon>Bacteria</taxon>
        <taxon>Pseudomonadati</taxon>
        <taxon>Bacteroidota</taxon>
        <taxon>Bacteroidia</taxon>
        <taxon>Bacteroidales</taxon>
        <taxon>Rikenellaceae</taxon>
        <taxon>Alistipes</taxon>
    </lineage>
</organism>
<evidence type="ECO:0000259" key="2">
    <source>
        <dbReference type="Pfam" id="PF23572"/>
    </source>
</evidence>
<sequence length="507" mass="57399">MALKTRLIRLLSAPRLREIDRFMKHPAQVQQRQLRRLLDRAAPTLFGTEHGFHAIRTAEQFASRVPVTDYDGFTPYIERMRRGEADVCWPGEVRWFAKSSGTTSAKSKFIPVSREGLRGCHMRGPLDIVCLTGSLWPDTDVFSGKTLTLGGSRRLETTGGRAQEGDLSAILIENTPRLAGRMRVPKPETALIPDFEKKVEAICRETVGQNVTAFAGVPSWNLVMLRKVLEFTGKSNLLEVWPRLELFTHGGMNFKPYREQYRQLIPSDRMKYMETYNASEGFFAIQNDPASDDLLLMLDYGVYYEFLPVRDLDDPSRAVPLEGVAKGINYAMIITTCNGLWRYQIGDTVEFTSLAPYKIRITGRTRHYINAFGEEVIVDNAETALKAACDATGARISDYTAGPVYMNGRSKGSHQWVVEFDTPPDDAERFTDTLDRALQSVNSDYEAKRFKDTTLMRPTLTVVPPGTFYRWMKSRGKAGGQNKVPRLFNDRTYIDQLTADERSNDPK</sequence>
<evidence type="ECO:0000259" key="1">
    <source>
        <dbReference type="Pfam" id="PF23571"/>
    </source>
</evidence>
<protein>
    <submittedName>
        <fullName evidence="3">GH3 auxin-responsive promoter family protein</fullName>
    </submittedName>
</protein>
<keyword evidence="4" id="KW-1185">Reference proteome</keyword>
<dbReference type="RefSeq" id="WP_019246213.1">
    <property type="nucleotide sequence ID" value="NZ_CAPH01000013.1"/>
</dbReference>